<organism evidence="2 3">
    <name type="scientific">Virgibacillus dokdonensis</name>
    <dbReference type="NCBI Taxonomy" id="302167"/>
    <lineage>
        <taxon>Bacteria</taxon>
        <taxon>Bacillati</taxon>
        <taxon>Bacillota</taxon>
        <taxon>Bacilli</taxon>
        <taxon>Bacillales</taxon>
        <taxon>Bacillaceae</taxon>
        <taxon>Virgibacillus</taxon>
    </lineage>
</organism>
<dbReference type="KEGG" id="vpn:A21D_02102"/>
<gene>
    <name evidence="2" type="ORF">A21D_02102</name>
</gene>
<accession>A0A2K9IZS3</accession>
<name>A0A2K9IZS3_9BACI</name>
<proteinExistence type="predicted"/>
<dbReference type="EMBL" id="CP018622">
    <property type="protein sequence ID" value="AUJ25166.1"/>
    <property type="molecule type" value="Genomic_DNA"/>
</dbReference>
<keyword evidence="1" id="KW-0175">Coiled coil</keyword>
<sequence>MTDEKRLEKIEKQNEGILNRLRNGQAVAVSIHPHDVEWMIKQTKLVPMYEKAAGQMNEVLAQINAENLSLRDRVQELEKRCRYLNNELFSERTIKNEFQQGIEEQGKRIKELEHVLAFYADKKSYTEKVNDEWGASTAILVDRGMKARQILRGKQNA</sequence>
<reference evidence="3" key="1">
    <citation type="submission" date="2016-11" db="EMBL/GenBank/DDBJ databases">
        <title>Complete genome sequence of Virgibacillus pantothenticus 21D, a halophilic bacterium isolated from the deep hypersaline anoxic basin Discovery in the Mediterranean Sea.</title>
        <authorList>
            <person name="Zeaiter Z."/>
            <person name="Booth J.M."/>
            <person name="Prosdocimi E.M."/>
            <person name="Mapelli F."/>
            <person name="Fusi M."/>
            <person name="Daffonchio D."/>
            <person name="Borin S."/>
            <person name="Crotti E."/>
        </authorList>
    </citation>
    <scope>NUCLEOTIDE SEQUENCE [LARGE SCALE GENOMIC DNA]</scope>
    <source>
        <strain evidence="3">21D</strain>
    </source>
</reference>
<evidence type="ECO:0000313" key="2">
    <source>
        <dbReference type="EMBL" id="AUJ25166.1"/>
    </source>
</evidence>
<protein>
    <submittedName>
        <fullName evidence="2">Uncharacterized protein</fullName>
    </submittedName>
</protein>
<evidence type="ECO:0000256" key="1">
    <source>
        <dbReference type="SAM" id="Coils"/>
    </source>
</evidence>
<dbReference type="RefSeq" id="WP_101933395.1">
    <property type="nucleotide sequence ID" value="NZ_CP018622.1"/>
</dbReference>
<evidence type="ECO:0000313" key="3">
    <source>
        <dbReference type="Proteomes" id="UP000234237"/>
    </source>
</evidence>
<dbReference type="AlphaFoldDB" id="A0A2K9IZS3"/>
<dbReference type="Proteomes" id="UP000234237">
    <property type="component" value="Chromosome"/>
</dbReference>
<feature type="coiled-coil region" evidence="1">
    <location>
        <begin position="60"/>
        <end position="87"/>
    </location>
</feature>